<name>A0ABP0U0F5_9BRYO</name>
<dbReference type="PANTHER" id="PTHR22814">
    <property type="entry name" value="COPPER TRANSPORT PROTEIN ATOX1-RELATED"/>
    <property type="match status" value="1"/>
</dbReference>
<organism evidence="4 5">
    <name type="scientific">Sphagnum troendelagicum</name>
    <dbReference type="NCBI Taxonomy" id="128251"/>
    <lineage>
        <taxon>Eukaryota</taxon>
        <taxon>Viridiplantae</taxon>
        <taxon>Streptophyta</taxon>
        <taxon>Embryophyta</taxon>
        <taxon>Bryophyta</taxon>
        <taxon>Sphagnophytina</taxon>
        <taxon>Sphagnopsida</taxon>
        <taxon>Sphagnales</taxon>
        <taxon>Sphagnaceae</taxon>
        <taxon>Sphagnum</taxon>
    </lineage>
</organism>
<dbReference type="InterPro" id="IPR006121">
    <property type="entry name" value="HMA_dom"/>
</dbReference>
<dbReference type="Pfam" id="PF00403">
    <property type="entry name" value="HMA"/>
    <property type="match status" value="1"/>
</dbReference>
<evidence type="ECO:0000256" key="2">
    <source>
        <dbReference type="SAM" id="MobiDB-lite"/>
    </source>
</evidence>
<feature type="region of interest" description="Disordered" evidence="2">
    <location>
        <begin position="166"/>
        <end position="187"/>
    </location>
</feature>
<feature type="domain" description="HMA" evidence="3">
    <location>
        <begin position="79"/>
        <end position="142"/>
    </location>
</feature>
<keyword evidence="1" id="KW-0479">Metal-binding</keyword>
<dbReference type="PANTHER" id="PTHR22814:SF336">
    <property type="entry name" value="HEAVY METAL-ASSOCIATED ISOPRENYLATED PLANT PROTEIN 23"/>
    <property type="match status" value="1"/>
</dbReference>
<reference evidence="4" key="1">
    <citation type="submission" date="2024-02" db="EMBL/GenBank/DDBJ databases">
        <authorList>
            <consortium name="ELIXIR-Norway"/>
            <consortium name="Elixir Norway"/>
        </authorList>
    </citation>
    <scope>NUCLEOTIDE SEQUENCE</scope>
</reference>
<dbReference type="Gene3D" id="3.30.70.100">
    <property type="match status" value="1"/>
</dbReference>
<dbReference type="PROSITE" id="PS50846">
    <property type="entry name" value="HMA_2"/>
    <property type="match status" value="1"/>
</dbReference>
<dbReference type="Proteomes" id="UP001497512">
    <property type="component" value="Chromosome 17"/>
</dbReference>
<evidence type="ECO:0000313" key="4">
    <source>
        <dbReference type="EMBL" id="CAK9209649.1"/>
    </source>
</evidence>
<keyword evidence="5" id="KW-1185">Reference proteome</keyword>
<evidence type="ECO:0000256" key="1">
    <source>
        <dbReference type="ARBA" id="ARBA00022723"/>
    </source>
</evidence>
<feature type="compositionally biased region" description="Polar residues" evidence="2">
    <location>
        <begin position="166"/>
        <end position="182"/>
    </location>
</feature>
<protein>
    <recommendedName>
        <fullName evidence="3">HMA domain-containing protein</fullName>
    </recommendedName>
</protein>
<sequence>MEMPSMIPTMQELFYGRNEPTWIMNDIPLERPKMAPPVAVRYEAYPRDVVRPLLRPKPVPRTTVVTAPPPPPPVVSTAPSTLELRVPLCCEKCIEKVKKALYEVEGVRDVECYQAEQKVVIIGNVDAERALRKVRRVKKKSVYWNLATAPMKYAAVATPVVHTKTHSNAFTNSPHSSSSYTRYVSPPRRHTITVHSSRPYDSPYIDSSYKTYNYTRPHNTGYTY</sequence>
<dbReference type="CDD" id="cd00371">
    <property type="entry name" value="HMA"/>
    <property type="match status" value="1"/>
</dbReference>
<evidence type="ECO:0000313" key="5">
    <source>
        <dbReference type="Proteomes" id="UP001497512"/>
    </source>
</evidence>
<dbReference type="SUPFAM" id="SSF55008">
    <property type="entry name" value="HMA, heavy metal-associated domain"/>
    <property type="match status" value="1"/>
</dbReference>
<dbReference type="InterPro" id="IPR036163">
    <property type="entry name" value="HMA_dom_sf"/>
</dbReference>
<dbReference type="EMBL" id="OZ019909">
    <property type="protein sequence ID" value="CAK9209649.1"/>
    <property type="molecule type" value="Genomic_DNA"/>
</dbReference>
<proteinExistence type="predicted"/>
<evidence type="ECO:0000259" key="3">
    <source>
        <dbReference type="PROSITE" id="PS50846"/>
    </source>
</evidence>
<gene>
    <name evidence="4" type="ORF">CSSPTR1EN2_LOCUS9938</name>
</gene>
<accession>A0ABP0U0F5</accession>